<evidence type="ECO:0000256" key="10">
    <source>
        <dbReference type="ARBA" id="ARBA00023239"/>
    </source>
</evidence>
<feature type="binding site" evidence="12">
    <location>
        <position position="24"/>
    </location>
    <ligand>
        <name>[4Fe-4S] cluster</name>
        <dbReference type="ChEBI" id="CHEBI:49883"/>
        <label>1</label>
        <note>4Fe-4S-S-AdoMet</note>
    </ligand>
</feature>
<keyword evidence="6 12" id="KW-0408">Iron</keyword>
<dbReference type="Gene3D" id="3.20.20.70">
    <property type="entry name" value="Aldolase class I"/>
    <property type="match status" value="1"/>
</dbReference>
<dbReference type="AlphaFoldDB" id="A0A2N3PWY7"/>
<evidence type="ECO:0000256" key="12">
    <source>
        <dbReference type="HAMAP-Rule" id="MF_01225"/>
    </source>
</evidence>
<proteinExistence type="inferred from homology"/>
<keyword evidence="4 12" id="KW-0479">Metal-binding</keyword>
<feature type="binding site" evidence="12">
    <location>
        <position position="253"/>
    </location>
    <ligand>
        <name>[4Fe-4S] cluster</name>
        <dbReference type="ChEBI" id="CHEBI:49883"/>
        <label>2</label>
        <note>4Fe-4S-substrate</note>
    </ligand>
</feature>
<feature type="binding site" evidence="12">
    <location>
        <position position="13"/>
    </location>
    <ligand>
        <name>GTP</name>
        <dbReference type="ChEBI" id="CHEBI:37565"/>
    </ligand>
</feature>
<dbReference type="GO" id="GO:0046872">
    <property type="term" value="F:metal ion binding"/>
    <property type="evidence" value="ECO:0007669"/>
    <property type="project" value="UniProtKB-KW"/>
</dbReference>
<dbReference type="Pfam" id="PF06463">
    <property type="entry name" value="Mob_synth_C"/>
    <property type="match status" value="1"/>
</dbReference>
<keyword evidence="7 12" id="KW-0411">Iron-sulfur</keyword>
<keyword evidence="9 12" id="KW-0501">Molybdenum cofactor biosynthesis</keyword>
<dbReference type="CDD" id="cd01335">
    <property type="entry name" value="Radical_SAM"/>
    <property type="match status" value="1"/>
</dbReference>
<dbReference type="PANTHER" id="PTHR22960:SF0">
    <property type="entry name" value="MOLYBDENUM COFACTOR BIOSYNTHESIS PROTEIN 1"/>
    <property type="match status" value="1"/>
</dbReference>
<feature type="binding site" evidence="12">
    <location>
        <position position="20"/>
    </location>
    <ligand>
        <name>[4Fe-4S] cluster</name>
        <dbReference type="ChEBI" id="CHEBI:49883"/>
        <label>1</label>
        <note>4Fe-4S-S-AdoMet</note>
    </ligand>
</feature>
<keyword evidence="2 12" id="KW-0004">4Fe-4S</keyword>
<dbReference type="RefSeq" id="WP_101250169.1">
    <property type="nucleotide sequence ID" value="NZ_PIUM01000007.1"/>
</dbReference>
<feature type="binding site" evidence="12">
    <location>
        <position position="156"/>
    </location>
    <ligand>
        <name>GTP</name>
        <dbReference type="ChEBI" id="CHEBI:37565"/>
    </ligand>
</feature>
<feature type="binding site" evidence="12">
    <location>
        <position position="26"/>
    </location>
    <ligand>
        <name>S-adenosyl-L-methionine</name>
        <dbReference type="ChEBI" id="CHEBI:59789"/>
    </ligand>
</feature>
<dbReference type="GO" id="GO:0006777">
    <property type="term" value="P:Mo-molybdopterin cofactor biosynthetic process"/>
    <property type="evidence" value="ECO:0007669"/>
    <property type="project" value="UniProtKB-UniRule"/>
</dbReference>
<dbReference type="GO" id="GO:0005525">
    <property type="term" value="F:GTP binding"/>
    <property type="evidence" value="ECO:0007669"/>
    <property type="project" value="UniProtKB-UniRule"/>
</dbReference>
<comment type="caution">
    <text evidence="14">The sequence shown here is derived from an EMBL/GenBank/DDBJ whole genome shotgun (WGS) entry which is preliminary data.</text>
</comment>
<evidence type="ECO:0000256" key="2">
    <source>
        <dbReference type="ARBA" id="ARBA00022485"/>
    </source>
</evidence>
<dbReference type="SFLD" id="SFLDG01386">
    <property type="entry name" value="main_SPASM_domain-containing"/>
    <property type="match status" value="1"/>
</dbReference>
<dbReference type="HAMAP" id="MF_01225_B">
    <property type="entry name" value="MoaA_B"/>
    <property type="match status" value="1"/>
</dbReference>
<feature type="binding site" evidence="12">
    <location>
        <begin position="258"/>
        <end position="260"/>
    </location>
    <ligand>
        <name>GTP</name>
        <dbReference type="ChEBI" id="CHEBI:37565"/>
    </ligand>
</feature>
<dbReference type="PANTHER" id="PTHR22960">
    <property type="entry name" value="MOLYBDOPTERIN COFACTOR SYNTHESIS PROTEIN A"/>
    <property type="match status" value="1"/>
</dbReference>
<feature type="binding site" evidence="12">
    <location>
        <position position="27"/>
    </location>
    <ligand>
        <name>[4Fe-4S] cluster</name>
        <dbReference type="ChEBI" id="CHEBI:49883"/>
        <label>1</label>
        <note>4Fe-4S-S-AdoMet</note>
    </ligand>
</feature>
<evidence type="ECO:0000256" key="6">
    <source>
        <dbReference type="ARBA" id="ARBA00023004"/>
    </source>
</evidence>
<feature type="binding site" evidence="12">
    <location>
        <position position="190"/>
    </location>
    <ligand>
        <name>S-adenosyl-L-methionine</name>
        <dbReference type="ChEBI" id="CHEBI:59789"/>
    </ligand>
</feature>
<evidence type="ECO:0000256" key="1">
    <source>
        <dbReference type="ARBA" id="ARBA00012167"/>
    </source>
</evidence>
<keyword evidence="10 12" id="KW-0456">Lyase</keyword>
<dbReference type="GO" id="GO:0051539">
    <property type="term" value="F:4 iron, 4 sulfur cluster binding"/>
    <property type="evidence" value="ECO:0007669"/>
    <property type="project" value="UniProtKB-UniRule"/>
</dbReference>
<organism evidence="14 15">
    <name type="scientific">Telmatospirillum siberiense</name>
    <dbReference type="NCBI Taxonomy" id="382514"/>
    <lineage>
        <taxon>Bacteria</taxon>
        <taxon>Pseudomonadati</taxon>
        <taxon>Pseudomonadota</taxon>
        <taxon>Alphaproteobacteria</taxon>
        <taxon>Rhodospirillales</taxon>
        <taxon>Rhodospirillaceae</taxon>
        <taxon>Telmatospirillum</taxon>
    </lineage>
</organism>
<feature type="binding site" evidence="12">
    <location>
        <position position="62"/>
    </location>
    <ligand>
        <name>GTP</name>
        <dbReference type="ChEBI" id="CHEBI:37565"/>
    </ligand>
</feature>
<dbReference type="UniPathway" id="UPA00344"/>
<comment type="subunit">
    <text evidence="12">Monomer and homodimer.</text>
</comment>
<dbReference type="GO" id="GO:0061799">
    <property type="term" value="F:cyclic pyranopterin monophosphate synthase activity"/>
    <property type="evidence" value="ECO:0007669"/>
    <property type="project" value="TreeGrafter"/>
</dbReference>
<dbReference type="NCBIfam" id="TIGR02666">
    <property type="entry name" value="moaA"/>
    <property type="match status" value="1"/>
</dbReference>
<comment type="similarity">
    <text evidence="12">Belongs to the radical SAM superfamily. MoaA family.</text>
</comment>
<dbReference type="CDD" id="cd21117">
    <property type="entry name" value="Twitch_MoaA"/>
    <property type="match status" value="1"/>
</dbReference>
<dbReference type="EC" id="4.1.99.22" evidence="1 12"/>
<keyword evidence="15" id="KW-1185">Reference proteome</keyword>
<dbReference type="SFLD" id="SFLDG01067">
    <property type="entry name" value="SPASM/twitch_domain_containing"/>
    <property type="match status" value="1"/>
</dbReference>
<dbReference type="SMART" id="SM00729">
    <property type="entry name" value="Elp3"/>
    <property type="match status" value="1"/>
</dbReference>
<dbReference type="PROSITE" id="PS51918">
    <property type="entry name" value="RADICAL_SAM"/>
    <property type="match status" value="1"/>
</dbReference>
<dbReference type="InterPro" id="IPR050105">
    <property type="entry name" value="MoCo_biosynth_MoaA/MoaC"/>
</dbReference>
<comment type="cofactor">
    <cofactor evidence="12">
        <name>[4Fe-4S] cluster</name>
        <dbReference type="ChEBI" id="CHEBI:49883"/>
    </cofactor>
    <text evidence="12">Binds 2 [4Fe-4S] clusters. Binds 1 [4Fe-4S] cluster coordinated with 3 cysteines and an exchangeable S-adenosyl-L-methionine and 1 [4Fe-4S] cluster coordinated with 3 cysteines and the GTP-derived substrate.</text>
</comment>
<dbReference type="Pfam" id="PF04055">
    <property type="entry name" value="Radical_SAM"/>
    <property type="match status" value="1"/>
</dbReference>
<comment type="catalytic activity">
    <reaction evidence="11 12">
        <text>GTP + AH2 + S-adenosyl-L-methionine = (8S)-3',8-cyclo-7,8-dihydroguanosine 5'-triphosphate + 5'-deoxyadenosine + L-methionine + A + H(+)</text>
        <dbReference type="Rhea" id="RHEA:49576"/>
        <dbReference type="ChEBI" id="CHEBI:13193"/>
        <dbReference type="ChEBI" id="CHEBI:15378"/>
        <dbReference type="ChEBI" id="CHEBI:17319"/>
        <dbReference type="ChEBI" id="CHEBI:17499"/>
        <dbReference type="ChEBI" id="CHEBI:37565"/>
        <dbReference type="ChEBI" id="CHEBI:57844"/>
        <dbReference type="ChEBI" id="CHEBI:59789"/>
        <dbReference type="ChEBI" id="CHEBI:131766"/>
        <dbReference type="EC" id="4.1.99.22"/>
    </reaction>
</comment>
<keyword evidence="8 12" id="KW-0342">GTP-binding</keyword>
<dbReference type="InterPro" id="IPR007197">
    <property type="entry name" value="rSAM"/>
</dbReference>
<evidence type="ECO:0000256" key="3">
    <source>
        <dbReference type="ARBA" id="ARBA00022691"/>
    </source>
</evidence>
<evidence type="ECO:0000256" key="8">
    <source>
        <dbReference type="ARBA" id="ARBA00023134"/>
    </source>
</evidence>
<dbReference type="Proteomes" id="UP000233293">
    <property type="component" value="Unassembled WGS sequence"/>
</dbReference>
<feature type="binding site" evidence="12">
    <location>
        <position position="120"/>
    </location>
    <ligand>
        <name>S-adenosyl-L-methionine</name>
        <dbReference type="ChEBI" id="CHEBI:59789"/>
    </ligand>
</feature>
<dbReference type="SFLD" id="SFLDS00029">
    <property type="entry name" value="Radical_SAM"/>
    <property type="match status" value="1"/>
</dbReference>
<evidence type="ECO:0000256" key="5">
    <source>
        <dbReference type="ARBA" id="ARBA00022741"/>
    </source>
</evidence>
<sequence length="331" mass="36014">MIDSCGRDITYLRLSVTDRCNLRCVYCMGDDPLPLAHSEVLRIEELVRISRCFIRLGIRKLRITGGEPLVRKGIMELFDQLGEEVALGRLAELTMTTNGLRLAEVAGRLRAAGLRRVNVSLDTLDPGLFRRITRWGEVERVIDGIAAAKDAGLQVKINVVLQKGVNEDGLDALIAWAGAQGHDMTLIEAMPLGSLAGLRADQFLSVEKMRKDLASRWTLLPCDHRTDGPASFYRVAETGGRLGFIAAISQCFCAACNRVRMTCTGGVSWCLGQESSLELRDLIRSTEDDGPMERALLAGVAAKPAGHRFAVGIAGAACSDGQRSRMNRMGG</sequence>
<comment type="pathway">
    <text evidence="12">Cofactor biosynthesis; molybdopterin biosynthesis.</text>
</comment>
<dbReference type="InterPro" id="IPR013785">
    <property type="entry name" value="Aldolase_TIM"/>
</dbReference>
<dbReference type="InterPro" id="IPR013483">
    <property type="entry name" value="MoaA"/>
</dbReference>
<dbReference type="GO" id="GO:0061798">
    <property type="term" value="F:GTP 3',8'-cyclase activity"/>
    <property type="evidence" value="ECO:0007669"/>
    <property type="project" value="UniProtKB-UniRule"/>
</dbReference>
<feature type="binding site" evidence="12">
    <location>
        <position position="256"/>
    </location>
    <ligand>
        <name>[4Fe-4S] cluster</name>
        <dbReference type="ChEBI" id="CHEBI:49883"/>
        <label>2</label>
        <note>4Fe-4S-substrate</note>
    </ligand>
</feature>
<evidence type="ECO:0000256" key="11">
    <source>
        <dbReference type="ARBA" id="ARBA00048697"/>
    </source>
</evidence>
<evidence type="ECO:0000259" key="13">
    <source>
        <dbReference type="PROSITE" id="PS51918"/>
    </source>
</evidence>
<evidence type="ECO:0000256" key="7">
    <source>
        <dbReference type="ARBA" id="ARBA00023014"/>
    </source>
</evidence>
<comment type="function">
    <text evidence="12">Catalyzes the cyclization of GTP to (8S)-3',8-cyclo-7,8-dihydroguanosine 5'-triphosphate.</text>
</comment>
<dbReference type="EMBL" id="PIUM01000007">
    <property type="protein sequence ID" value="PKU24909.1"/>
    <property type="molecule type" value="Genomic_DNA"/>
</dbReference>
<dbReference type="SUPFAM" id="SSF102114">
    <property type="entry name" value="Radical SAM enzymes"/>
    <property type="match status" value="1"/>
</dbReference>
<dbReference type="SFLD" id="SFLDG01383">
    <property type="entry name" value="cyclic_pyranopterin_phosphate"/>
    <property type="match status" value="1"/>
</dbReference>
<dbReference type="GO" id="GO:1904047">
    <property type="term" value="F:S-adenosyl-L-methionine binding"/>
    <property type="evidence" value="ECO:0007669"/>
    <property type="project" value="UniProtKB-UniRule"/>
</dbReference>
<feature type="binding site" evidence="12">
    <location>
        <position position="66"/>
    </location>
    <ligand>
        <name>S-adenosyl-L-methionine</name>
        <dbReference type="ChEBI" id="CHEBI:59789"/>
    </ligand>
</feature>
<dbReference type="InterPro" id="IPR058240">
    <property type="entry name" value="rSAM_sf"/>
</dbReference>
<dbReference type="InterPro" id="IPR040064">
    <property type="entry name" value="MoaA-like"/>
</dbReference>
<evidence type="ECO:0000313" key="14">
    <source>
        <dbReference type="EMBL" id="PKU24909.1"/>
    </source>
</evidence>
<dbReference type="PROSITE" id="PS01305">
    <property type="entry name" value="MOAA_NIFB_PQQE"/>
    <property type="match status" value="1"/>
</dbReference>
<reference evidence="15" key="1">
    <citation type="submission" date="2017-12" db="EMBL/GenBank/DDBJ databases">
        <title>Draft genome sequence of Telmatospirillum siberiense 26-4b1T, an acidotolerant peatland alphaproteobacterium potentially involved in sulfur cycling.</title>
        <authorList>
            <person name="Hausmann B."/>
            <person name="Pjevac P."/>
            <person name="Schreck K."/>
            <person name="Herbold C.W."/>
            <person name="Daims H."/>
            <person name="Wagner M."/>
            <person name="Pester M."/>
            <person name="Loy A."/>
        </authorList>
    </citation>
    <scope>NUCLEOTIDE SEQUENCE [LARGE SCALE GENOMIC DNA]</scope>
    <source>
        <strain evidence="15">26-4b1</strain>
    </source>
</reference>
<name>A0A2N3PWY7_9PROT</name>
<dbReference type="InterPro" id="IPR010505">
    <property type="entry name" value="MoaA_twitch"/>
</dbReference>
<evidence type="ECO:0000256" key="4">
    <source>
        <dbReference type="ARBA" id="ARBA00022723"/>
    </source>
</evidence>
<gene>
    <name evidence="12 14" type="primary">moaA</name>
    <name evidence="14" type="ORF">CWS72_08500</name>
</gene>
<evidence type="ECO:0000256" key="9">
    <source>
        <dbReference type="ARBA" id="ARBA00023150"/>
    </source>
</evidence>
<protein>
    <recommendedName>
        <fullName evidence="1 12">GTP 3',8-cyclase</fullName>
        <ecNumber evidence="1 12">4.1.99.22</ecNumber>
    </recommendedName>
    <alternativeName>
        <fullName evidence="12">Molybdenum cofactor biosynthesis protein A</fullName>
    </alternativeName>
</protein>
<dbReference type="InterPro" id="IPR006638">
    <property type="entry name" value="Elp3/MiaA/NifB-like_rSAM"/>
</dbReference>
<feature type="binding site" evidence="12">
    <location>
        <position position="96"/>
    </location>
    <ligand>
        <name>GTP</name>
        <dbReference type="ChEBI" id="CHEBI:37565"/>
    </ligand>
</feature>
<feature type="domain" description="Radical SAM core" evidence="13">
    <location>
        <begin position="4"/>
        <end position="230"/>
    </location>
</feature>
<feature type="binding site" evidence="12">
    <location>
        <position position="270"/>
    </location>
    <ligand>
        <name>[4Fe-4S] cluster</name>
        <dbReference type="ChEBI" id="CHEBI:49883"/>
        <label>2</label>
        <note>4Fe-4S-substrate</note>
    </ligand>
</feature>
<dbReference type="OrthoDB" id="9763993at2"/>
<dbReference type="InterPro" id="IPR000385">
    <property type="entry name" value="MoaA_NifB_PqqE_Fe-S-bd_CS"/>
</dbReference>
<accession>A0A2N3PWY7</accession>
<keyword evidence="3 12" id="KW-0949">S-adenosyl-L-methionine</keyword>
<evidence type="ECO:0000313" key="15">
    <source>
        <dbReference type="Proteomes" id="UP000233293"/>
    </source>
</evidence>
<keyword evidence="5 12" id="KW-0547">Nucleotide-binding</keyword>